<proteinExistence type="predicted"/>
<dbReference type="Pfam" id="PF02687">
    <property type="entry name" value="FtsX"/>
    <property type="match status" value="1"/>
</dbReference>
<dbReference type="AlphaFoldDB" id="A0A2N7WA04"/>
<dbReference type="PANTHER" id="PTHR43738:SF3">
    <property type="entry name" value="ABC TRANSPORTER PERMEASE"/>
    <property type="match status" value="1"/>
</dbReference>
<keyword evidence="10" id="KW-1185">Reference proteome</keyword>
<keyword evidence="5 6" id="KW-0472">Membrane</keyword>
<evidence type="ECO:0000259" key="7">
    <source>
        <dbReference type="Pfam" id="PF02687"/>
    </source>
</evidence>
<dbReference type="InterPro" id="IPR051125">
    <property type="entry name" value="ABC-4/HrtB_transporter"/>
</dbReference>
<comment type="subcellular location">
    <subcellularLocation>
        <location evidence="1">Cell membrane</location>
        <topology evidence="1">Multi-pass membrane protein</topology>
    </subcellularLocation>
</comment>
<evidence type="ECO:0000313" key="9">
    <source>
        <dbReference type="EMBL" id="PMS26236.1"/>
    </source>
</evidence>
<comment type="caution">
    <text evidence="9">The sequence shown here is derived from an EMBL/GenBank/DDBJ whole genome shotgun (WGS) entry which is preliminary data.</text>
</comment>
<keyword evidence="3 6" id="KW-0812">Transmembrane</keyword>
<evidence type="ECO:0000256" key="6">
    <source>
        <dbReference type="SAM" id="Phobius"/>
    </source>
</evidence>
<keyword evidence="4 6" id="KW-1133">Transmembrane helix</keyword>
<accession>A0A2N7WA04</accession>
<dbReference type="GO" id="GO:0005886">
    <property type="term" value="C:plasma membrane"/>
    <property type="evidence" value="ECO:0007669"/>
    <property type="project" value="UniProtKB-SubCell"/>
</dbReference>
<feature type="transmembrane region" description="Helical" evidence="6">
    <location>
        <begin position="260"/>
        <end position="284"/>
    </location>
</feature>
<evidence type="ECO:0000256" key="4">
    <source>
        <dbReference type="ARBA" id="ARBA00022989"/>
    </source>
</evidence>
<dbReference type="EMBL" id="PNYB01000005">
    <property type="protein sequence ID" value="PMS26236.1"/>
    <property type="molecule type" value="Genomic_DNA"/>
</dbReference>
<protein>
    <submittedName>
        <fullName evidence="9">ABC transporter permease</fullName>
    </submittedName>
</protein>
<feature type="transmembrane region" description="Helical" evidence="6">
    <location>
        <begin position="305"/>
        <end position="327"/>
    </location>
</feature>
<evidence type="ECO:0000256" key="2">
    <source>
        <dbReference type="ARBA" id="ARBA00022475"/>
    </source>
</evidence>
<organism evidence="9 10">
    <name type="scientific">Trinickia soli</name>
    <dbReference type="NCBI Taxonomy" id="380675"/>
    <lineage>
        <taxon>Bacteria</taxon>
        <taxon>Pseudomonadati</taxon>
        <taxon>Pseudomonadota</taxon>
        <taxon>Betaproteobacteria</taxon>
        <taxon>Burkholderiales</taxon>
        <taxon>Burkholderiaceae</taxon>
        <taxon>Trinickia</taxon>
    </lineage>
</organism>
<dbReference type="Pfam" id="PF12704">
    <property type="entry name" value="MacB_PCD"/>
    <property type="match status" value="1"/>
</dbReference>
<dbReference type="InterPro" id="IPR003838">
    <property type="entry name" value="ABC3_permease_C"/>
</dbReference>
<dbReference type="InterPro" id="IPR025857">
    <property type="entry name" value="MacB_PCD"/>
</dbReference>
<evidence type="ECO:0000256" key="1">
    <source>
        <dbReference type="ARBA" id="ARBA00004651"/>
    </source>
</evidence>
<keyword evidence="2" id="KW-1003">Cell membrane</keyword>
<dbReference type="RefSeq" id="WP_102609331.1">
    <property type="nucleotide sequence ID" value="NZ_CADIKD010000008.1"/>
</dbReference>
<gene>
    <name evidence="9" type="ORF">C0Z19_08420</name>
</gene>
<evidence type="ECO:0000259" key="8">
    <source>
        <dbReference type="Pfam" id="PF12704"/>
    </source>
</evidence>
<evidence type="ECO:0000256" key="3">
    <source>
        <dbReference type="ARBA" id="ARBA00022692"/>
    </source>
</evidence>
<feature type="transmembrane region" description="Helical" evidence="6">
    <location>
        <begin position="347"/>
        <end position="368"/>
    </location>
</feature>
<feature type="domain" description="MacB-like periplasmic core" evidence="8">
    <location>
        <begin position="23"/>
        <end position="229"/>
    </location>
</feature>
<reference evidence="9 10" key="1">
    <citation type="submission" date="2018-01" db="EMBL/GenBank/DDBJ databases">
        <title>Whole genome analyses suggest that Burkholderia sensu lato contains two further novel genera in the rhizoxinica-symbiotica group Mycetohabitans gen. nov., and Trinickia gen. nov.: implications for the evolution of diazotrophy and nodulation in the Burkholderiaceae.</title>
        <authorList>
            <person name="Estrada-de los Santos P."/>
            <person name="Palmer M."/>
            <person name="Chavez-Ramirez B."/>
            <person name="Beukes C."/>
            <person name="Steenkamp E.T."/>
            <person name="Hirsch A.M."/>
            <person name="Manyaka P."/>
            <person name="Maluk M."/>
            <person name="Lafos M."/>
            <person name="Crook M."/>
            <person name="Gross E."/>
            <person name="Simon M.F."/>
            <person name="Bueno dos Reis Junior F."/>
            <person name="Poole P.S."/>
            <person name="Venter S.N."/>
            <person name="James E.K."/>
        </authorList>
    </citation>
    <scope>NUCLEOTIDE SEQUENCE [LARGE SCALE GENOMIC DNA]</scope>
    <source>
        <strain evidence="9 10">GP25-8</strain>
    </source>
</reference>
<evidence type="ECO:0000256" key="5">
    <source>
        <dbReference type="ARBA" id="ARBA00023136"/>
    </source>
</evidence>
<evidence type="ECO:0000313" key="10">
    <source>
        <dbReference type="Proteomes" id="UP000235347"/>
    </source>
</evidence>
<feature type="domain" description="ABC3 transporter permease C-terminal" evidence="7">
    <location>
        <begin position="265"/>
        <end position="373"/>
    </location>
</feature>
<name>A0A2N7WA04_9BURK</name>
<sequence>MKFIPLIWAMLWRKKVRTSLTLLSILIAFLLFGMLQGVNSAFKQTIERSNVNRLVVTNRISITESLPYAYMGQLETIPGVERVSHESWFGPYYQDPKNFIAAFPVEPDREFPAHPEMVVPKDQLAALEHTRDGAIIGAGLAKKYGWKIGDRIPLHSTIWVKASDGNSDWDFTIVGIYEEPSERSREDAMFFNYKYFDEARSFAKGKVGWYIVQVKDPSQSAQIAQEIDRRFANSPDETKTQTEKEFQQSFMKQIGDINLIVTYILFAVFFALLFAVGSTVMQAVREQVPELAVLKTLGFSDTRMLVLVLVQSLTLSIVAALLGLGLADLMFPMLRNTLGVVDMPVTVIAEGVLMAALLAVATGMVPAWRAKRLVIVEALRS</sequence>
<dbReference type="PANTHER" id="PTHR43738">
    <property type="entry name" value="ABC TRANSPORTER, MEMBRANE PROTEIN"/>
    <property type="match status" value="1"/>
</dbReference>
<dbReference type="Proteomes" id="UP000235347">
    <property type="component" value="Unassembled WGS sequence"/>
</dbReference>